<evidence type="ECO:0000256" key="1">
    <source>
        <dbReference type="SAM" id="Phobius"/>
    </source>
</evidence>
<keyword evidence="1" id="KW-0812">Transmembrane</keyword>
<dbReference type="EMBL" id="FTNU01000014">
    <property type="protein sequence ID" value="SIS01416.1"/>
    <property type="molecule type" value="Genomic_DNA"/>
</dbReference>
<organism evidence="2 3">
    <name type="scientific">Moraxella cuniculi DSM 21768</name>
    <dbReference type="NCBI Taxonomy" id="1122245"/>
    <lineage>
        <taxon>Bacteria</taxon>
        <taxon>Pseudomonadati</taxon>
        <taxon>Pseudomonadota</taxon>
        <taxon>Gammaproteobacteria</taxon>
        <taxon>Moraxellales</taxon>
        <taxon>Moraxellaceae</taxon>
        <taxon>Moraxella</taxon>
    </lineage>
</organism>
<name>A0A1N7FMF4_9GAMM</name>
<keyword evidence="3" id="KW-1185">Reference proteome</keyword>
<dbReference type="RefSeq" id="WP_076555769.1">
    <property type="nucleotide sequence ID" value="NZ_FTNU01000014.1"/>
</dbReference>
<reference evidence="3" key="1">
    <citation type="submission" date="2017-01" db="EMBL/GenBank/DDBJ databases">
        <authorList>
            <person name="Varghese N."/>
            <person name="Submissions S."/>
        </authorList>
    </citation>
    <scope>NUCLEOTIDE SEQUENCE [LARGE SCALE GENOMIC DNA]</scope>
    <source>
        <strain evidence="3">DSM 21768</strain>
    </source>
</reference>
<feature type="transmembrane region" description="Helical" evidence="1">
    <location>
        <begin position="37"/>
        <end position="60"/>
    </location>
</feature>
<sequence length="101" mass="11298">MGFLGYLLMGSVVYVVAFMINIKLLRQKRQTGEIDSMTHPVMIAYLLGCFVVMLGVSMLLGRFVLNHQGFDWAFIGVNSLVATVIFYFGLNPDTSQMDLPD</sequence>
<dbReference type="AlphaFoldDB" id="A0A1N7FMF4"/>
<dbReference type="Proteomes" id="UP000187495">
    <property type="component" value="Unassembled WGS sequence"/>
</dbReference>
<proteinExistence type="predicted"/>
<feature type="transmembrane region" description="Helical" evidence="1">
    <location>
        <begin position="72"/>
        <end position="90"/>
    </location>
</feature>
<dbReference type="STRING" id="34061.B0189_06175"/>
<evidence type="ECO:0000313" key="2">
    <source>
        <dbReference type="EMBL" id="SIS01416.1"/>
    </source>
</evidence>
<keyword evidence="1" id="KW-1133">Transmembrane helix</keyword>
<protein>
    <submittedName>
        <fullName evidence="2">Uncharacterized protein</fullName>
    </submittedName>
</protein>
<gene>
    <name evidence="2" type="ORF">SAMN02745664_11441</name>
</gene>
<keyword evidence="1" id="KW-0472">Membrane</keyword>
<accession>A0A1N7FMF4</accession>
<evidence type="ECO:0000313" key="3">
    <source>
        <dbReference type="Proteomes" id="UP000187495"/>
    </source>
</evidence>
<feature type="transmembrane region" description="Helical" evidence="1">
    <location>
        <begin position="6"/>
        <end position="25"/>
    </location>
</feature>